<feature type="domain" description="Chromo" evidence="4">
    <location>
        <begin position="224"/>
        <end position="271"/>
    </location>
</feature>
<dbReference type="PROSITE" id="PS50013">
    <property type="entry name" value="CHROMO_2"/>
    <property type="match status" value="3"/>
</dbReference>
<feature type="domain" description="Chromo" evidence="4">
    <location>
        <begin position="31"/>
        <end position="89"/>
    </location>
</feature>
<dbReference type="InterPro" id="IPR000953">
    <property type="entry name" value="Chromo/chromo_shadow_dom"/>
</dbReference>
<keyword evidence="6" id="KW-1185">Reference proteome</keyword>
<keyword evidence="2" id="KW-0539">Nucleus</keyword>
<feature type="region of interest" description="Disordered" evidence="3">
    <location>
        <begin position="81"/>
        <end position="154"/>
    </location>
</feature>
<name>A0A8S9ZWM7_9BILA</name>
<dbReference type="InterPro" id="IPR023780">
    <property type="entry name" value="Chromo_domain"/>
</dbReference>
<evidence type="ECO:0000313" key="6">
    <source>
        <dbReference type="Proteomes" id="UP000605970"/>
    </source>
</evidence>
<evidence type="ECO:0000256" key="3">
    <source>
        <dbReference type="SAM" id="MobiDB-lite"/>
    </source>
</evidence>
<dbReference type="CDD" id="cd00024">
    <property type="entry name" value="CD_CSD"/>
    <property type="match status" value="2"/>
</dbReference>
<dbReference type="PRINTS" id="PR00504">
    <property type="entry name" value="CHROMODOMAIN"/>
</dbReference>
<dbReference type="PROSITE" id="PS00598">
    <property type="entry name" value="CHROMO_1"/>
    <property type="match status" value="1"/>
</dbReference>
<dbReference type="SUPFAM" id="SSF54160">
    <property type="entry name" value="Chromo domain-like"/>
    <property type="match status" value="3"/>
</dbReference>
<dbReference type="OrthoDB" id="5843976at2759"/>
<dbReference type="InterPro" id="IPR051219">
    <property type="entry name" value="Heterochromatin_chromo-domain"/>
</dbReference>
<feature type="compositionally biased region" description="Basic and acidic residues" evidence="3">
    <location>
        <begin position="104"/>
        <end position="113"/>
    </location>
</feature>
<feature type="compositionally biased region" description="Acidic residues" evidence="3">
    <location>
        <begin position="89"/>
        <end position="103"/>
    </location>
</feature>
<reference evidence="5" key="1">
    <citation type="journal article" date="2020" name="Ecol. Evol.">
        <title>Genome structure and content of the rice root-knot nematode (Meloidogyne graminicola).</title>
        <authorList>
            <person name="Phan N.T."/>
            <person name="Danchin E.G.J."/>
            <person name="Klopp C."/>
            <person name="Perfus-Barbeoch L."/>
            <person name="Kozlowski D.K."/>
            <person name="Koutsovoulos G.D."/>
            <person name="Lopez-Roques C."/>
            <person name="Bouchez O."/>
            <person name="Zahm M."/>
            <person name="Besnard G."/>
            <person name="Bellafiore S."/>
        </authorList>
    </citation>
    <scope>NUCLEOTIDE SEQUENCE</scope>
    <source>
        <strain evidence="5">VN-18</strain>
    </source>
</reference>
<gene>
    <name evidence="5" type="ORF">Mgra_00002976</name>
</gene>
<comment type="subcellular location">
    <subcellularLocation>
        <location evidence="1">Nucleus</location>
    </subcellularLocation>
</comment>
<proteinExistence type="predicted"/>
<dbReference type="SMART" id="SM00298">
    <property type="entry name" value="CHROMO"/>
    <property type="match status" value="3"/>
</dbReference>
<feature type="domain" description="Chromo" evidence="4">
    <location>
        <begin position="162"/>
        <end position="220"/>
    </location>
</feature>
<comment type="caution">
    <text evidence="5">The sequence shown here is derived from an EMBL/GenBank/DDBJ whole genome shotgun (WGS) entry which is preliminary data.</text>
</comment>
<evidence type="ECO:0000259" key="4">
    <source>
        <dbReference type="PROSITE" id="PS50013"/>
    </source>
</evidence>
<dbReference type="AlphaFoldDB" id="A0A8S9ZWM7"/>
<dbReference type="Gene3D" id="2.40.50.40">
    <property type="match status" value="3"/>
</dbReference>
<dbReference type="EMBL" id="JABEBT010000018">
    <property type="protein sequence ID" value="KAF7637717.1"/>
    <property type="molecule type" value="Genomic_DNA"/>
</dbReference>
<feature type="region of interest" description="Disordered" evidence="3">
    <location>
        <begin position="278"/>
        <end position="324"/>
    </location>
</feature>
<organism evidence="5 6">
    <name type="scientific">Meloidogyne graminicola</name>
    <dbReference type="NCBI Taxonomy" id="189291"/>
    <lineage>
        <taxon>Eukaryota</taxon>
        <taxon>Metazoa</taxon>
        <taxon>Ecdysozoa</taxon>
        <taxon>Nematoda</taxon>
        <taxon>Chromadorea</taxon>
        <taxon>Rhabditida</taxon>
        <taxon>Tylenchina</taxon>
        <taxon>Tylenchomorpha</taxon>
        <taxon>Tylenchoidea</taxon>
        <taxon>Meloidogynidae</taxon>
        <taxon>Meloidogyninae</taxon>
        <taxon>Meloidogyne</taxon>
    </lineage>
</organism>
<accession>A0A8S9ZWM7</accession>
<evidence type="ECO:0000256" key="2">
    <source>
        <dbReference type="ARBA" id="ARBA00023242"/>
    </source>
</evidence>
<feature type="compositionally biased region" description="Polar residues" evidence="3">
    <location>
        <begin position="298"/>
        <end position="311"/>
    </location>
</feature>
<evidence type="ECO:0000256" key="1">
    <source>
        <dbReference type="ARBA" id="ARBA00004123"/>
    </source>
</evidence>
<dbReference type="InterPro" id="IPR023779">
    <property type="entry name" value="Chromodomain_CS"/>
</dbReference>
<dbReference type="PANTHER" id="PTHR22812">
    <property type="entry name" value="CHROMOBOX PROTEIN"/>
    <property type="match status" value="1"/>
</dbReference>
<protein>
    <recommendedName>
        <fullName evidence="4">Chromo domain-containing protein</fullName>
    </recommendedName>
</protein>
<dbReference type="GO" id="GO:0005634">
    <property type="term" value="C:nucleus"/>
    <property type="evidence" value="ECO:0007669"/>
    <property type="project" value="UniProtKB-SubCell"/>
</dbReference>
<dbReference type="Pfam" id="PF00385">
    <property type="entry name" value="Chromo"/>
    <property type="match status" value="2"/>
</dbReference>
<sequence>MDNGYVDVTSIGDAEANGVDNRKQPTMNKKIIMDRIRDERVNEHTGEREYLIKWKPLKESWERAIEVEVFNEFVQSYKTRKEKAPKYIEEDEQDQEELSVNDESNDKEFDNRRHSERKRVRTNRFVEQGSNKKTLRRKASARKSGAFKDMSGMEDSDADTEYKVEKILDRKATKKEEKFLIKWQGFGPEWNSWEPKKNIAHLNIFKKYLEQMENKKEGDNDEEYVAEKVLDRRIGKDGEVEYYVKWEGYDDALNSWEPKSGVGHLKAIRDYDSLNPINVKSADGGKTRGGKRIRESIDNNAPSTSKMSNKNDSAKKGRKRRRHY</sequence>
<dbReference type="InterPro" id="IPR017984">
    <property type="entry name" value="Chromo_dom_subgr"/>
</dbReference>
<dbReference type="Proteomes" id="UP000605970">
    <property type="component" value="Unassembled WGS sequence"/>
</dbReference>
<dbReference type="InterPro" id="IPR016197">
    <property type="entry name" value="Chromo-like_dom_sf"/>
</dbReference>
<evidence type="ECO:0000313" key="5">
    <source>
        <dbReference type="EMBL" id="KAF7637717.1"/>
    </source>
</evidence>